<dbReference type="PANTHER" id="PTHR45339:SF1">
    <property type="entry name" value="HYBRID SIGNAL TRANSDUCTION HISTIDINE KINASE J"/>
    <property type="match status" value="1"/>
</dbReference>
<evidence type="ECO:0000256" key="7">
    <source>
        <dbReference type="ARBA" id="ARBA00022840"/>
    </source>
</evidence>
<dbReference type="GO" id="GO:0005524">
    <property type="term" value="F:ATP binding"/>
    <property type="evidence" value="ECO:0007669"/>
    <property type="project" value="UniProtKB-KW"/>
</dbReference>
<proteinExistence type="predicted"/>
<evidence type="ECO:0000256" key="12">
    <source>
        <dbReference type="SAM" id="Phobius"/>
    </source>
</evidence>
<evidence type="ECO:0000256" key="10">
    <source>
        <dbReference type="ARBA" id="ARBA00068150"/>
    </source>
</evidence>
<feature type="transmembrane region" description="Helical" evidence="12">
    <location>
        <begin position="226"/>
        <end position="247"/>
    </location>
</feature>
<accession>A0A933SHE6</accession>
<dbReference type="SMART" id="SM00387">
    <property type="entry name" value="HATPase_c"/>
    <property type="match status" value="1"/>
</dbReference>
<evidence type="ECO:0000256" key="9">
    <source>
        <dbReference type="ARBA" id="ARBA00064003"/>
    </source>
</evidence>
<comment type="subunit">
    <text evidence="9">At low DSF concentrations, interacts with RpfF.</text>
</comment>
<evidence type="ECO:0000256" key="6">
    <source>
        <dbReference type="ARBA" id="ARBA00022777"/>
    </source>
</evidence>
<comment type="catalytic activity">
    <reaction evidence="1">
        <text>ATP + protein L-histidine = ADP + protein N-phospho-L-histidine.</text>
        <dbReference type="EC" id="2.7.13.3"/>
    </reaction>
</comment>
<dbReference type="InterPro" id="IPR003661">
    <property type="entry name" value="HisK_dim/P_dom"/>
</dbReference>
<organism evidence="15 16">
    <name type="scientific">Eiseniibacteriota bacterium</name>
    <dbReference type="NCBI Taxonomy" id="2212470"/>
    <lineage>
        <taxon>Bacteria</taxon>
        <taxon>Candidatus Eiseniibacteriota</taxon>
    </lineage>
</organism>
<dbReference type="Gene3D" id="3.40.50.2300">
    <property type="match status" value="1"/>
</dbReference>
<dbReference type="SUPFAM" id="SSF52172">
    <property type="entry name" value="CheY-like"/>
    <property type="match status" value="1"/>
</dbReference>
<dbReference type="PRINTS" id="PR00344">
    <property type="entry name" value="BCTRLSENSOR"/>
</dbReference>
<reference evidence="15" key="1">
    <citation type="submission" date="2020-07" db="EMBL/GenBank/DDBJ databases">
        <title>Huge and variable diversity of episymbiotic CPR bacteria and DPANN archaea in groundwater ecosystems.</title>
        <authorList>
            <person name="He C.Y."/>
            <person name="Keren R."/>
            <person name="Whittaker M."/>
            <person name="Farag I.F."/>
            <person name="Doudna J."/>
            <person name="Cate J.H.D."/>
            <person name="Banfield J.F."/>
        </authorList>
    </citation>
    <scope>NUCLEOTIDE SEQUENCE</scope>
    <source>
        <strain evidence="15">NC_groundwater_1813_Pr3_B-0.1um_71_17</strain>
    </source>
</reference>
<dbReference type="GO" id="GO:0000155">
    <property type="term" value="F:phosphorelay sensor kinase activity"/>
    <property type="evidence" value="ECO:0007669"/>
    <property type="project" value="InterPro"/>
</dbReference>
<evidence type="ECO:0000259" key="14">
    <source>
        <dbReference type="PROSITE" id="PS50110"/>
    </source>
</evidence>
<dbReference type="Pfam" id="PF00072">
    <property type="entry name" value="Response_reg"/>
    <property type="match status" value="1"/>
</dbReference>
<gene>
    <name evidence="15" type="ORF">HZA61_12890</name>
</gene>
<keyword evidence="12" id="KW-0812">Transmembrane</keyword>
<evidence type="ECO:0000256" key="3">
    <source>
        <dbReference type="ARBA" id="ARBA00022553"/>
    </source>
</evidence>
<feature type="domain" description="Response regulatory" evidence="14">
    <location>
        <begin position="513"/>
        <end position="633"/>
    </location>
</feature>
<keyword evidence="12" id="KW-1133">Transmembrane helix</keyword>
<evidence type="ECO:0000313" key="16">
    <source>
        <dbReference type="Proteomes" id="UP000696931"/>
    </source>
</evidence>
<feature type="modified residue" description="4-aspartylphosphate" evidence="11">
    <location>
        <position position="563"/>
    </location>
</feature>
<keyword evidence="8" id="KW-0902">Two-component regulatory system</keyword>
<evidence type="ECO:0000256" key="5">
    <source>
        <dbReference type="ARBA" id="ARBA00022741"/>
    </source>
</evidence>
<dbReference type="Gene3D" id="1.10.287.130">
    <property type="match status" value="1"/>
</dbReference>
<dbReference type="PROSITE" id="PS50109">
    <property type="entry name" value="HIS_KIN"/>
    <property type="match status" value="1"/>
</dbReference>
<dbReference type="Proteomes" id="UP000696931">
    <property type="component" value="Unassembled WGS sequence"/>
</dbReference>
<feature type="transmembrane region" description="Helical" evidence="12">
    <location>
        <begin position="7"/>
        <end position="27"/>
    </location>
</feature>
<dbReference type="PANTHER" id="PTHR45339">
    <property type="entry name" value="HYBRID SIGNAL TRANSDUCTION HISTIDINE KINASE J"/>
    <property type="match status" value="1"/>
</dbReference>
<feature type="domain" description="Histidine kinase" evidence="13">
    <location>
        <begin position="267"/>
        <end position="488"/>
    </location>
</feature>
<dbReference type="Pfam" id="PF02518">
    <property type="entry name" value="HATPase_c"/>
    <property type="match status" value="1"/>
</dbReference>
<protein>
    <recommendedName>
        <fullName evidence="10">Sensory/regulatory protein RpfC</fullName>
        <ecNumber evidence="2">2.7.13.3</ecNumber>
    </recommendedName>
</protein>
<dbReference type="InterPro" id="IPR004358">
    <property type="entry name" value="Sig_transdc_His_kin-like_C"/>
</dbReference>
<feature type="transmembrane region" description="Helical" evidence="12">
    <location>
        <begin position="33"/>
        <end position="52"/>
    </location>
</feature>
<dbReference type="InterPro" id="IPR036890">
    <property type="entry name" value="HATPase_C_sf"/>
</dbReference>
<dbReference type="SMART" id="SM00388">
    <property type="entry name" value="HisKA"/>
    <property type="match status" value="1"/>
</dbReference>
<keyword evidence="7" id="KW-0067">ATP-binding</keyword>
<dbReference type="PROSITE" id="PS50110">
    <property type="entry name" value="RESPONSE_REGULATORY"/>
    <property type="match status" value="1"/>
</dbReference>
<name>A0A933SHE6_UNCEI</name>
<dbReference type="CDD" id="cd00082">
    <property type="entry name" value="HisKA"/>
    <property type="match status" value="1"/>
</dbReference>
<dbReference type="CDD" id="cd16922">
    <property type="entry name" value="HATPase_EvgS-ArcB-TorS-like"/>
    <property type="match status" value="1"/>
</dbReference>
<keyword evidence="4" id="KW-0808">Transferase</keyword>
<dbReference type="CDD" id="cd17546">
    <property type="entry name" value="REC_hyHK_CKI1_RcsC-like"/>
    <property type="match status" value="1"/>
</dbReference>
<evidence type="ECO:0000256" key="4">
    <source>
        <dbReference type="ARBA" id="ARBA00022679"/>
    </source>
</evidence>
<dbReference type="FunFam" id="1.10.287.130:FF:000002">
    <property type="entry name" value="Two-component osmosensing histidine kinase"/>
    <property type="match status" value="1"/>
</dbReference>
<keyword evidence="3 11" id="KW-0597">Phosphoprotein</keyword>
<dbReference type="Gene3D" id="3.30.565.10">
    <property type="entry name" value="Histidine kinase-like ATPase, C-terminal domain"/>
    <property type="match status" value="1"/>
</dbReference>
<comment type="caution">
    <text evidence="15">The sequence shown here is derived from an EMBL/GenBank/DDBJ whole genome shotgun (WGS) entry which is preliminary data.</text>
</comment>
<dbReference type="SUPFAM" id="SSF55874">
    <property type="entry name" value="ATPase domain of HSP90 chaperone/DNA topoisomerase II/histidine kinase"/>
    <property type="match status" value="1"/>
</dbReference>
<evidence type="ECO:0000256" key="11">
    <source>
        <dbReference type="PROSITE-ProRule" id="PRU00169"/>
    </source>
</evidence>
<dbReference type="InterPro" id="IPR003594">
    <property type="entry name" value="HATPase_dom"/>
</dbReference>
<dbReference type="InterPro" id="IPR011006">
    <property type="entry name" value="CheY-like_superfamily"/>
</dbReference>
<dbReference type="SUPFAM" id="SSF47384">
    <property type="entry name" value="Homodimeric domain of signal transducing histidine kinase"/>
    <property type="match status" value="1"/>
</dbReference>
<sequence length="641" mass="70179">MAGSLDYLVFCAISIGLFAIVCFAVLRTGTSRGATFIGAALLLPVLLGGWVVTERAGENARRNIVRMLTGYAPTYAADLRALGHERITRHTRPDDPDYLQMIESQKRWLEANPSVNDIYTFRMDADGTVRLIVDSETDYDRDGRYDAGKEQRTAIGEVYDDHNAELMRAFGGEITFQDRPYTDKWGTWVSAYAPMRGSDGRVEAVLGVDFDAREWHSTIERARTSVMGYLFVFVLFISGGVYLFSLMSRNQELAIAASKAKSEFLATMSHEIRTPMNGVSGMASLLLDTKLEPDQLEFAHTIKSSADSLLAIINDILDFSKIEAGKMTLEPLAFDFRRACADVIDLLSGRAREKGIDLVLDYADGVPRRVVADPVRMRQIILNLAGNAVKFTSQGQVRVHVTCEGGTGATTWLRVAIEDTGIGIPVEAQALIFEKFTQADGSTTRKIGGTGLGLAIRRQLIGLRGGELQLTSEPGKGSTFFFTLALPVAEQEPGQSGQAAEPPALAKRSLGRHVLLVEDNEVNQRVAKHLLARLGCTLEVAGNGLVALEKLAAAHRYDLVLMDCQMPEMDGFEATREFRARERTAGTARLPVIAMTANAMQGDRERCLEAGMDDYLTKPVQPAELTRVLTCWGGELPAQAA</sequence>
<dbReference type="EC" id="2.7.13.3" evidence="2"/>
<dbReference type="AlphaFoldDB" id="A0A933SHE6"/>
<keyword evidence="12" id="KW-0472">Membrane</keyword>
<evidence type="ECO:0000256" key="1">
    <source>
        <dbReference type="ARBA" id="ARBA00000085"/>
    </source>
</evidence>
<dbReference type="InterPro" id="IPR001789">
    <property type="entry name" value="Sig_transdc_resp-reg_receiver"/>
</dbReference>
<keyword evidence="6" id="KW-0418">Kinase</keyword>
<dbReference type="SMART" id="SM00448">
    <property type="entry name" value="REC"/>
    <property type="match status" value="1"/>
</dbReference>
<dbReference type="InterPro" id="IPR005467">
    <property type="entry name" value="His_kinase_dom"/>
</dbReference>
<evidence type="ECO:0000256" key="8">
    <source>
        <dbReference type="ARBA" id="ARBA00023012"/>
    </source>
</evidence>
<dbReference type="FunFam" id="3.30.565.10:FF:000010">
    <property type="entry name" value="Sensor histidine kinase RcsC"/>
    <property type="match status" value="1"/>
</dbReference>
<dbReference type="Pfam" id="PF00512">
    <property type="entry name" value="HisKA"/>
    <property type="match status" value="1"/>
</dbReference>
<dbReference type="CDD" id="cd18773">
    <property type="entry name" value="PDC1_HK_sensor"/>
    <property type="match status" value="1"/>
</dbReference>
<dbReference type="InterPro" id="IPR036097">
    <property type="entry name" value="HisK_dim/P_sf"/>
</dbReference>
<evidence type="ECO:0000256" key="2">
    <source>
        <dbReference type="ARBA" id="ARBA00012438"/>
    </source>
</evidence>
<dbReference type="EMBL" id="JACRIW010000091">
    <property type="protein sequence ID" value="MBI5170378.1"/>
    <property type="molecule type" value="Genomic_DNA"/>
</dbReference>
<keyword evidence="5" id="KW-0547">Nucleotide-binding</keyword>
<evidence type="ECO:0000313" key="15">
    <source>
        <dbReference type="EMBL" id="MBI5170378.1"/>
    </source>
</evidence>
<evidence type="ECO:0000259" key="13">
    <source>
        <dbReference type="PROSITE" id="PS50109"/>
    </source>
</evidence>